<organism evidence="3 4">
    <name type="scientific">Dermatophagoides pteronyssinus</name>
    <name type="common">European house dust mite</name>
    <dbReference type="NCBI Taxonomy" id="6956"/>
    <lineage>
        <taxon>Eukaryota</taxon>
        <taxon>Metazoa</taxon>
        <taxon>Ecdysozoa</taxon>
        <taxon>Arthropoda</taxon>
        <taxon>Chelicerata</taxon>
        <taxon>Arachnida</taxon>
        <taxon>Acari</taxon>
        <taxon>Acariformes</taxon>
        <taxon>Sarcoptiformes</taxon>
        <taxon>Astigmata</taxon>
        <taxon>Psoroptidia</taxon>
        <taxon>Analgoidea</taxon>
        <taxon>Pyroglyphidae</taxon>
        <taxon>Dermatophagoidinae</taxon>
        <taxon>Dermatophagoides</taxon>
    </lineage>
</organism>
<evidence type="ECO:0000313" key="4">
    <source>
        <dbReference type="Proteomes" id="UP000887458"/>
    </source>
</evidence>
<evidence type="ECO:0008006" key="5">
    <source>
        <dbReference type="Google" id="ProtNLM"/>
    </source>
</evidence>
<reference evidence="3 4" key="2">
    <citation type="journal article" date="2022" name="Mol. Biol. Evol.">
        <title>Comparative Genomics Reveals Insights into the Divergent Evolution of Astigmatic Mites and Household Pest Adaptations.</title>
        <authorList>
            <person name="Xiong Q."/>
            <person name="Wan A.T."/>
            <person name="Liu X."/>
            <person name="Fung C.S."/>
            <person name="Xiao X."/>
            <person name="Malainual N."/>
            <person name="Hou J."/>
            <person name="Wang L."/>
            <person name="Wang M."/>
            <person name="Yang K.Y."/>
            <person name="Cui Y."/>
            <person name="Leung E.L."/>
            <person name="Nong W."/>
            <person name="Shin S.K."/>
            <person name="Au S.W."/>
            <person name="Jeong K.Y."/>
            <person name="Chew F.T."/>
            <person name="Hui J.H."/>
            <person name="Leung T.F."/>
            <person name="Tungtrongchitr A."/>
            <person name="Zhong N."/>
            <person name="Liu Z."/>
            <person name="Tsui S.K."/>
        </authorList>
    </citation>
    <scope>NUCLEOTIDE SEQUENCE [LARGE SCALE GENOMIC DNA]</scope>
    <source>
        <strain evidence="3">Derp</strain>
    </source>
</reference>
<dbReference type="Proteomes" id="UP000887458">
    <property type="component" value="Unassembled WGS sequence"/>
</dbReference>
<feature type="transmembrane region" description="Helical" evidence="2">
    <location>
        <begin position="117"/>
        <end position="137"/>
    </location>
</feature>
<feature type="region of interest" description="Disordered" evidence="1">
    <location>
        <begin position="1"/>
        <end position="37"/>
    </location>
</feature>
<comment type="caution">
    <text evidence="3">The sequence shown here is derived from an EMBL/GenBank/DDBJ whole genome shotgun (WGS) entry which is preliminary data.</text>
</comment>
<protein>
    <recommendedName>
        <fullName evidence="5">GATA zinc finger domain-containing protein 14-like</fullName>
    </recommendedName>
</protein>
<sequence length="524" mass="61070">MSPVNNRNNDDDDDQVLSNDHEDNDNDDDDNDDNDNDDGQISLEWLEKKFGRMLEIFLIIQFSLGICLFFTGIFFLVWAVASTATLQAGSYMLLAFFIIGRALLGIIGYYTENFCLLFSYGVILLATFVFRTIIMMIRLKIMVSPDHQLPIPPLLQAAPGAMSTYIELILAIFECLQVFVTFYLCWLWTKKRSISREEDETKLTLNIANEVARYLHRKELSMIQNRKKSSIFIDNTDSNEKTSNDNNVVEKRRKSSAIDMRKQSIMIDQQQQQQNTNVNTNVINNPSSSLLPQSSIPLKSILHQPNITTSINRQQQQQHQESTSTTQTHQQPFNAIHEYHHQCPINRQYSLTVPPPNYQQQQQPIGGYHHNLQADNHPLYGSTLRSTAIEHEYYEPTPILFDVAADEYVDDDDDDDKELRELEDFNNNNNNNNYGRIGDCSRIPSQMFYRNYQNNDDDDDYNDRLSLPPSRVRSPVPPYEQYNHSPLLYERMDKIHQHYRYQNYGSTNNYDDEMMVDNHPHHHR</sequence>
<feature type="transmembrane region" description="Helical" evidence="2">
    <location>
        <begin position="91"/>
        <end position="110"/>
    </location>
</feature>
<evidence type="ECO:0000256" key="1">
    <source>
        <dbReference type="SAM" id="MobiDB-lite"/>
    </source>
</evidence>
<keyword evidence="4" id="KW-1185">Reference proteome</keyword>
<dbReference type="EMBL" id="NJHN03000077">
    <property type="protein sequence ID" value="KAH9417221.1"/>
    <property type="molecule type" value="Genomic_DNA"/>
</dbReference>
<feature type="region of interest" description="Disordered" evidence="1">
    <location>
        <begin position="451"/>
        <end position="479"/>
    </location>
</feature>
<proteinExistence type="predicted"/>
<keyword evidence="2" id="KW-1133">Transmembrane helix</keyword>
<reference evidence="3 4" key="1">
    <citation type="journal article" date="2018" name="J. Allergy Clin. Immunol.">
        <title>High-quality assembly of Dermatophagoides pteronyssinus genome and transcriptome reveals a wide range of novel allergens.</title>
        <authorList>
            <person name="Liu X.Y."/>
            <person name="Yang K.Y."/>
            <person name="Wang M.Q."/>
            <person name="Kwok J.S."/>
            <person name="Zeng X."/>
            <person name="Yang Z."/>
            <person name="Xiao X.J."/>
            <person name="Lau C.P."/>
            <person name="Li Y."/>
            <person name="Huang Z.M."/>
            <person name="Ba J.G."/>
            <person name="Yim A.K."/>
            <person name="Ouyang C.Y."/>
            <person name="Ngai S.M."/>
            <person name="Chan T.F."/>
            <person name="Leung E.L."/>
            <person name="Liu L."/>
            <person name="Liu Z.G."/>
            <person name="Tsui S.K."/>
        </authorList>
    </citation>
    <scope>NUCLEOTIDE SEQUENCE [LARGE SCALE GENOMIC DNA]</scope>
    <source>
        <strain evidence="3">Derp</strain>
    </source>
</reference>
<keyword evidence="2" id="KW-0472">Membrane</keyword>
<keyword evidence="2" id="KW-0812">Transmembrane</keyword>
<feature type="compositionally biased region" description="Low complexity" evidence="1">
    <location>
        <begin position="464"/>
        <end position="474"/>
    </location>
</feature>
<feature type="region of interest" description="Disordered" evidence="1">
    <location>
        <begin position="234"/>
        <end position="260"/>
    </location>
</feature>
<evidence type="ECO:0000256" key="2">
    <source>
        <dbReference type="SAM" id="Phobius"/>
    </source>
</evidence>
<gene>
    <name evidence="3" type="ORF">DERP_007218</name>
</gene>
<name>A0ABQ8J439_DERPT</name>
<feature type="transmembrane region" description="Helical" evidence="2">
    <location>
        <begin position="168"/>
        <end position="188"/>
    </location>
</feature>
<feature type="transmembrane region" description="Helical" evidence="2">
    <location>
        <begin position="56"/>
        <end position="79"/>
    </location>
</feature>
<evidence type="ECO:0000313" key="3">
    <source>
        <dbReference type="EMBL" id="KAH9417221.1"/>
    </source>
</evidence>
<accession>A0ABQ8J439</accession>
<feature type="compositionally biased region" description="Acidic residues" evidence="1">
    <location>
        <begin position="22"/>
        <end position="37"/>
    </location>
</feature>